<dbReference type="RefSeq" id="WP_327967350.1">
    <property type="nucleotide sequence ID" value="NZ_JARMQG010000084.1"/>
</dbReference>
<dbReference type="EMBL" id="JARMQG010000084">
    <property type="protein sequence ID" value="MED3562424.1"/>
    <property type="molecule type" value="Genomic_DNA"/>
</dbReference>
<sequence length="62" mass="7389">MNDKKLALLMELYNEYWDADEIDIDLANQIVNQIPSLVKRIRDLQEEVVAWEEGRIEIEELD</sequence>
<accession>A0ABU6N888</accession>
<keyword evidence="3" id="KW-1185">Reference proteome</keyword>
<dbReference type="Proteomes" id="UP001330749">
    <property type="component" value="Unassembled WGS sequence"/>
</dbReference>
<keyword evidence="1" id="KW-0175">Coiled coil</keyword>
<protein>
    <submittedName>
        <fullName evidence="2">Uncharacterized protein</fullName>
    </submittedName>
</protein>
<evidence type="ECO:0000313" key="2">
    <source>
        <dbReference type="EMBL" id="MED3562424.1"/>
    </source>
</evidence>
<evidence type="ECO:0000256" key="1">
    <source>
        <dbReference type="SAM" id="Coils"/>
    </source>
</evidence>
<comment type="caution">
    <text evidence="2">The sequence shown here is derived from an EMBL/GenBank/DDBJ whole genome shotgun (WGS) entry which is preliminary data.</text>
</comment>
<feature type="coiled-coil region" evidence="1">
    <location>
        <begin position="27"/>
        <end position="61"/>
    </location>
</feature>
<evidence type="ECO:0000313" key="3">
    <source>
        <dbReference type="Proteomes" id="UP001330749"/>
    </source>
</evidence>
<gene>
    <name evidence="2" type="ORF">P4447_08140</name>
</gene>
<organism evidence="2 3">
    <name type="scientific">Bacillus xiapuensis</name>
    <dbReference type="NCBI Taxonomy" id="2014075"/>
    <lineage>
        <taxon>Bacteria</taxon>
        <taxon>Bacillati</taxon>
        <taxon>Bacillota</taxon>
        <taxon>Bacilli</taxon>
        <taxon>Bacillales</taxon>
        <taxon>Bacillaceae</taxon>
        <taxon>Bacillus</taxon>
    </lineage>
</organism>
<name>A0ABU6N888_9BACI</name>
<reference evidence="2 3" key="1">
    <citation type="submission" date="2023-03" db="EMBL/GenBank/DDBJ databases">
        <title>Bacillus Genome Sequencing.</title>
        <authorList>
            <person name="Dunlap C."/>
        </authorList>
    </citation>
    <scope>NUCLEOTIDE SEQUENCE [LARGE SCALE GENOMIC DNA]</scope>
    <source>
        <strain evidence="2 3">B-14544</strain>
    </source>
</reference>
<proteinExistence type="predicted"/>